<sequence>MFGMADEEDHDPQSPPPAVGHYVRYRSRGFAAHINASGPNLRSVRELTAKALAELSVQGDVADAAQLVVSELVGNAVRACGDHVPVVVEVYAAAFGVAVNVHDPDPAPFRAVAASRWTTRRPRPAVASRCWICSRRAGTWSGRRSASRSGAGSPAPPGEPCPAGPCRCILVVGTIQKM</sequence>
<gene>
    <name evidence="2" type="ORF">SAMN02787144_100125</name>
</gene>
<proteinExistence type="predicted"/>
<evidence type="ECO:0000313" key="3">
    <source>
        <dbReference type="Proteomes" id="UP000181909"/>
    </source>
</evidence>
<dbReference type="Gene3D" id="3.30.565.10">
    <property type="entry name" value="Histidine kinase-like ATPase, C-terminal domain"/>
    <property type="match status" value="1"/>
</dbReference>
<feature type="region of interest" description="Disordered" evidence="1">
    <location>
        <begin position="141"/>
        <end position="160"/>
    </location>
</feature>
<accession>A0A1K1TDP4</accession>
<feature type="compositionally biased region" description="Low complexity" evidence="1">
    <location>
        <begin position="141"/>
        <end position="153"/>
    </location>
</feature>
<dbReference type="InterPro" id="IPR050267">
    <property type="entry name" value="Anti-sigma-factor_SerPK"/>
</dbReference>
<dbReference type="STRING" id="1893.SAMN02787144_100125"/>
<dbReference type="EMBL" id="FPJO01000001">
    <property type="protein sequence ID" value="SFW98610.1"/>
    <property type="molecule type" value="Genomic_DNA"/>
</dbReference>
<dbReference type="PANTHER" id="PTHR35526:SF3">
    <property type="entry name" value="ANTI-SIGMA-F FACTOR RSBW"/>
    <property type="match status" value="1"/>
</dbReference>
<name>A0A1K1TDP4_STRAR</name>
<evidence type="ECO:0000313" key="2">
    <source>
        <dbReference type="EMBL" id="SFW98610.1"/>
    </source>
</evidence>
<reference evidence="2 3" key="1">
    <citation type="submission" date="2016-11" db="EMBL/GenBank/DDBJ databases">
        <authorList>
            <person name="Jaros S."/>
            <person name="Januszkiewicz K."/>
            <person name="Wedrychowicz H."/>
        </authorList>
    </citation>
    <scope>NUCLEOTIDE SEQUENCE [LARGE SCALE GENOMIC DNA]</scope>
    <source>
        <strain evidence="2 3">OK807</strain>
    </source>
</reference>
<dbReference type="Proteomes" id="UP000181909">
    <property type="component" value="Unassembled WGS sequence"/>
</dbReference>
<evidence type="ECO:0000256" key="1">
    <source>
        <dbReference type="SAM" id="MobiDB-lite"/>
    </source>
</evidence>
<evidence type="ECO:0008006" key="4">
    <source>
        <dbReference type="Google" id="ProtNLM"/>
    </source>
</evidence>
<organism evidence="2 3">
    <name type="scientific">Streptomyces atratus</name>
    <dbReference type="NCBI Taxonomy" id="1893"/>
    <lineage>
        <taxon>Bacteria</taxon>
        <taxon>Bacillati</taxon>
        <taxon>Actinomycetota</taxon>
        <taxon>Actinomycetes</taxon>
        <taxon>Kitasatosporales</taxon>
        <taxon>Streptomycetaceae</taxon>
        <taxon>Streptomyces</taxon>
    </lineage>
</organism>
<dbReference type="AlphaFoldDB" id="A0A1K1TDP4"/>
<dbReference type="InterPro" id="IPR036890">
    <property type="entry name" value="HATPase_C_sf"/>
</dbReference>
<protein>
    <recommendedName>
        <fullName evidence="4">Anti-sigma regulatory factor (Ser/Thr protein kinase)</fullName>
    </recommendedName>
</protein>
<dbReference type="PANTHER" id="PTHR35526">
    <property type="entry name" value="ANTI-SIGMA-F FACTOR RSBW-RELATED"/>
    <property type="match status" value="1"/>
</dbReference>